<dbReference type="InterPro" id="IPR004606">
    <property type="entry name" value="Mop_domain"/>
</dbReference>
<accession>A0A8J6IW86</accession>
<dbReference type="GO" id="GO:0005524">
    <property type="term" value="F:ATP binding"/>
    <property type="evidence" value="ECO:0007669"/>
    <property type="project" value="UniProtKB-KW"/>
</dbReference>
<dbReference type="AlphaFoldDB" id="A0A8J6IW86"/>
<sequence length="343" mass="37608">MSETAHSWAFKSKLPDSDGNARIDAEAELPVSGIIGLYGESGAGKTTLLRILAGLESNANLTDIPFKRAGMVFQQAGLFPHLSVKQNLQLAASYAPHEVMDIGELSQKLGFSHLIERDCNGLSGGEQQRIAIARAIINAPDLLLLDEAVSALDQTSRINILNVLVELSQTLSLPMIMVSHQLAELSQYCDYLMHMQAGKIVAHGHIQQMVQQLNISRSSGAFSHLQCQFKLQHSQYGMDEYDVEGQALFTASQNKPLNIINVAASRVSISTSQPAQGSMLNCLTATLSAIENVDQYKRRLVLQIGQQQLLADISVYSLEILQLQIGMPLWAQFKLHNPSQFID</sequence>
<feature type="domain" description="ABC transporter" evidence="9">
    <location>
        <begin position="4"/>
        <end position="222"/>
    </location>
</feature>
<dbReference type="SUPFAM" id="SSF50331">
    <property type="entry name" value="MOP-like"/>
    <property type="match status" value="1"/>
</dbReference>
<keyword evidence="4" id="KW-0547">Nucleotide-binding</keyword>
<dbReference type="InterPro" id="IPR003593">
    <property type="entry name" value="AAA+_ATPase"/>
</dbReference>
<evidence type="ECO:0000256" key="1">
    <source>
        <dbReference type="ARBA" id="ARBA00022448"/>
    </source>
</evidence>
<evidence type="ECO:0000256" key="4">
    <source>
        <dbReference type="ARBA" id="ARBA00022741"/>
    </source>
</evidence>
<dbReference type="SUPFAM" id="SSF52540">
    <property type="entry name" value="P-loop containing nucleoside triphosphate hydrolases"/>
    <property type="match status" value="1"/>
</dbReference>
<reference evidence="11" key="2">
    <citation type="submission" date="2020-08" db="EMBL/GenBank/DDBJ databases">
        <authorList>
            <person name="Lai Q."/>
        </authorList>
    </citation>
    <scope>NUCLEOTIDE SEQUENCE</scope>
    <source>
        <strain evidence="11">S27-2</strain>
    </source>
</reference>
<dbReference type="Proteomes" id="UP000601768">
    <property type="component" value="Unassembled WGS sequence"/>
</dbReference>
<dbReference type="Gene3D" id="2.40.50.100">
    <property type="match status" value="1"/>
</dbReference>
<dbReference type="InterPro" id="IPR003439">
    <property type="entry name" value="ABC_transporter-like_ATP-bd"/>
</dbReference>
<evidence type="ECO:0000256" key="6">
    <source>
        <dbReference type="ARBA" id="ARBA00022967"/>
    </source>
</evidence>
<dbReference type="PANTHER" id="PTHR43514:SF4">
    <property type="entry name" value="ABC TRANSPORTER I FAMILY MEMBER 10"/>
    <property type="match status" value="1"/>
</dbReference>
<dbReference type="PROSITE" id="PS51866">
    <property type="entry name" value="MOP"/>
    <property type="match status" value="1"/>
</dbReference>
<evidence type="ECO:0000256" key="5">
    <source>
        <dbReference type="ARBA" id="ARBA00022840"/>
    </source>
</evidence>
<evidence type="ECO:0000256" key="3">
    <source>
        <dbReference type="ARBA" id="ARBA00022505"/>
    </source>
</evidence>
<reference evidence="11" key="1">
    <citation type="journal article" date="2018" name="Int. J. Syst. Evol. Microbiol.">
        <title>Neptunicella marina gen. nov., sp. nov., isolated from surface seawater.</title>
        <authorList>
            <person name="Liu X."/>
            <person name="Lai Q."/>
            <person name="Du Y."/>
            <person name="Zhang X."/>
            <person name="Liu Z."/>
            <person name="Sun F."/>
            <person name="Shao Z."/>
        </authorList>
    </citation>
    <scope>NUCLEOTIDE SEQUENCE</scope>
    <source>
        <strain evidence="11">S27-2</strain>
    </source>
</reference>
<dbReference type="SMART" id="SM00382">
    <property type="entry name" value="AAA"/>
    <property type="match status" value="1"/>
</dbReference>
<dbReference type="InterPro" id="IPR017871">
    <property type="entry name" value="ABC_transporter-like_CS"/>
</dbReference>
<keyword evidence="2" id="KW-1003">Cell membrane</keyword>
<evidence type="ECO:0000256" key="2">
    <source>
        <dbReference type="ARBA" id="ARBA00022475"/>
    </source>
</evidence>
<dbReference type="InterPro" id="IPR027417">
    <property type="entry name" value="P-loop_NTPase"/>
</dbReference>
<keyword evidence="12" id="KW-1185">Reference proteome</keyword>
<protein>
    <submittedName>
        <fullName evidence="11">ATP-binding cassette domain-containing protein</fullName>
    </submittedName>
</protein>
<evidence type="ECO:0000259" key="9">
    <source>
        <dbReference type="PROSITE" id="PS50893"/>
    </source>
</evidence>
<dbReference type="GO" id="GO:0015689">
    <property type="term" value="P:molybdate ion transport"/>
    <property type="evidence" value="ECO:0007669"/>
    <property type="project" value="InterPro"/>
</dbReference>
<dbReference type="Pfam" id="PF03459">
    <property type="entry name" value="TOBE"/>
    <property type="match status" value="1"/>
</dbReference>
<dbReference type="EMBL" id="JACNEP010000017">
    <property type="protein sequence ID" value="MBC3767399.1"/>
    <property type="molecule type" value="Genomic_DNA"/>
</dbReference>
<dbReference type="PROSITE" id="PS50893">
    <property type="entry name" value="ABC_TRANSPORTER_2"/>
    <property type="match status" value="1"/>
</dbReference>
<dbReference type="InterPro" id="IPR050334">
    <property type="entry name" value="Molybdenum_import_ModC"/>
</dbReference>
<dbReference type="GO" id="GO:0016887">
    <property type="term" value="F:ATP hydrolysis activity"/>
    <property type="evidence" value="ECO:0007669"/>
    <property type="project" value="InterPro"/>
</dbReference>
<evidence type="ECO:0000259" key="10">
    <source>
        <dbReference type="PROSITE" id="PS51866"/>
    </source>
</evidence>
<dbReference type="InterPro" id="IPR008995">
    <property type="entry name" value="Mo/tungstate-bd_C_term_dom"/>
</dbReference>
<keyword evidence="7" id="KW-0472">Membrane</keyword>
<dbReference type="PROSITE" id="PS00211">
    <property type="entry name" value="ABC_TRANSPORTER_1"/>
    <property type="match status" value="1"/>
</dbReference>
<proteinExistence type="predicted"/>
<evidence type="ECO:0000313" key="12">
    <source>
        <dbReference type="Proteomes" id="UP000601768"/>
    </source>
</evidence>
<evidence type="ECO:0000256" key="7">
    <source>
        <dbReference type="ARBA" id="ARBA00023136"/>
    </source>
</evidence>
<organism evidence="11 12">
    <name type="scientific">Neptunicella marina</name>
    <dbReference type="NCBI Taxonomy" id="2125989"/>
    <lineage>
        <taxon>Bacteria</taxon>
        <taxon>Pseudomonadati</taxon>
        <taxon>Pseudomonadota</taxon>
        <taxon>Gammaproteobacteria</taxon>
        <taxon>Alteromonadales</taxon>
        <taxon>Alteromonadaceae</taxon>
        <taxon>Neptunicella</taxon>
    </lineage>
</organism>
<evidence type="ECO:0000256" key="8">
    <source>
        <dbReference type="PROSITE-ProRule" id="PRU01213"/>
    </source>
</evidence>
<keyword evidence="5 11" id="KW-0067">ATP-binding</keyword>
<evidence type="ECO:0000313" key="11">
    <source>
        <dbReference type="EMBL" id="MBC3767399.1"/>
    </source>
</evidence>
<comment type="caution">
    <text evidence="11">The sequence shown here is derived from an EMBL/GenBank/DDBJ whole genome shotgun (WGS) entry which is preliminary data.</text>
</comment>
<keyword evidence="1" id="KW-0813">Transport</keyword>
<gene>
    <name evidence="11" type="ORF">H8B19_16090</name>
</gene>
<feature type="domain" description="Mop" evidence="10">
    <location>
        <begin position="276"/>
        <end position="342"/>
    </location>
</feature>
<dbReference type="Pfam" id="PF00005">
    <property type="entry name" value="ABC_tran"/>
    <property type="match status" value="1"/>
</dbReference>
<keyword evidence="3 8" id="KW-0500">Molybdenum</keyword>
<dbReference type="PANTHER" id="PTHR43514">
    <property type="entry name" value="ABC TRANSPORTER I FAMILY MEMBER 10"/>
    <property type="match status" value="1"/>
</dbReference>
<name>A0A8J6IW86_9ALTE</name>
<dbReference type="InterPro" id="IPR005116">
    <property type="entry name" value="Transp-assoc_OB_typ1"/>
</dbReference>
<dbReference type="RefSeq" id="WP_186507918.1">
    <property type="nucleotide sequence ID" value="NZ_JACNEP010000017.1"/>
</dbReference>
<keyword evidence="6" id="KW-1278">Translocase</keyword>
<dbReference type="Gene3D" id="3.40.50.300">
    <property type="entry name" value="P-loop containing nucleotide triphosphate hydrolases"/>
    <property type="match status" value="1"/>
</dbReference>